<protein>
    <submittedName>
        <fullName evidence="1">Uncharacterized protein</fullName>
    </submittedName>
</protein>
<proteinExistence type="predicted"/>
<dbReference type="Proteomes" id="UP001295684">
    <property type="component" value="Unassembled WGS sequence"/>
</dbReference>
<evidence type="ECO:0000313" key="1">
    <source>
        <dbReference type="EMBL" id="CAI2370594.1"/>
    </source>
</evidence>
<reference evidence="1" key="1">
    <citation type="submission" date="2023-07" db="EMBL/GenBank/DDBJ databases">
        <authorList>
            <consortium name="AG Swart"/>
            <person name="Singh M."/>
            <person name="Singh A."/>
            <person name="Seah K."/>
            <person name="Emmerich C."/>
        </authorList>
    </citation>
    <scope>NUCLEOTIDE SEQUENCE</scope>
    <source>
        <strain evidence="1">DP1</strain>
    </source>
</reference>
<accession>A0AAD1USK0</accession>
<dbReference type="EMBL" id="CAMPGE010011784">
    <property type="protein sequence ID" value="CAI2370594.1"/>
    <property type="molecule type" value="Genomic_DNA"/>
</dbReference>
<comment type="caution">
    <text evidence="1">The sequence shown here is derived from an EMBL/GenBank/DDBJ whole genome shotgun (WGS) entry which is preliminary data.</text>
</comment>
<dbReference type="AlphaFoldDB" id="A0AAD1USK0"/>
<sequence length="94" mass="11145">MVPNLSELRQKKENKLNITCSEINLTNEPNMIADPQRFCEEETCNIIRKHNEAIHGLYKDSEKLKQQRIRTKIKTFNPIQMEKEMITPLPCYLQ</sequence>
<organism evidence="1 2">
    <name type="scientific">Euplotes crassus</name>
    <dbReference type="NCBI Taxonomy" id="5936"/>
    <lineage>
        <taxon>Eukaryota</taxon>
        <taxon>Sar</taxon>
        <taxon>Alveolata</taxon>
        <taxon>Ciliophora</taxon>
        <taxon>Intramacronucleata</taxon>
        <taxon>Spirotrichea</taxon>
        <taxon>Hypotrichia</taxon>
        <taxon>Euplotida</taxon>
        <taxon>Euplotidae</taxon>
        <taxon>Moneuplotes</taxon>
    </lineage>
</organism>
<keyword evidence="2" id="KW-1185">Reference proteome</keyword>
<evidence type="ECO:0000313" key="2">
    <source>
        <dbReference type="Proteomes" id="UP001295684"/>
    </source>
</evidence>
<gene>
    <name evidence="1" type="ORF">ECRASSUSDP1_LOCUS11910</name>
</gene>
<name>A0AAD1USK0_EUPCR</name>